<sequence>MSLSHRLSCLAVLLALAAPAAAQDIGRSLKRTAERAVQSEVERAVDREVRRATRCALGDDRCAAEARRRGEDVEYVDSRGRVVQSAPAAGGQAASGPAFRVLPYAGSSQREEKVLAFDGYAFVVGRESNGDLRSRQVEGRVTKTIYDNPSGRSTLEILRNYEQALRGQGLRVVHQCAGRGECGGTGTRESNWYRVADMNIGVGGDFRYLAAEGRVGASAVSVAVMVNKQRSWVYVVEGEAMQTGQAGVSADELAAELAAAGVVRLDGIYFDTGKATLKPESADALAQVAELLRRDPSLRLEIVGHTDSVGNAAANQRLSEERALAVRSALVIEHRVPDRRLRSRGAGASEPVAPNTSEAGRALNRRVELVKQ</sequence>
<evidence type="ECO:0000256" key="1">
    <source>
        <dbReference type="ARBA" id="ARBA00004442"/>
    </source>
</evidence>
<organism evidence="8 9">
    <name type="scientific">Arenimonas caeni</name>
    <dbReference type="NCBI Taxonomy" id="2058085"/>
    <lineage>
        <taxon>Bacteria</taxon>
        <taxon>Pseudomonadati</taxon>
        <taxon>Pseudomonadota</taxon>
        <taxon>Gammaproteobacteria</taxon>
        <taxon>Lysobacterales</taxon>
        <taxon>Lysobacteraceae</taxon>
        <taxon>Arenimonas</taxon>
    </lineage>
</organism>
<evidence type="ECO:0000256" key="6">
    <source>
        <dbReference type="SAM" id="SignalP"/>
    </source>
</evidence>
<keyword evidence="6" id="KW-0732">Signal</keyword>
<proteinExistence type="predicted"/>
<dbReference type="Proteomes" id="UP000241736">
    <property type="component" value="Unassembled WGS sequence"/>
</dbReference>
<comment type="subcellular location">
    <subcellularLocation>
        <location evidence="1">Cell outer membrane</location>
    </subcellularLocation>
</comment>
<dbReference type="PROSITE" id="PS51123">
    <property type="entry name" value="OMPA_2"/>
    <property type="match status" value="1"/>
</dbReference>
<protein>
    <recommendedName>
        <fullName evidence="7">OmpA-like domain-containing protein</fullName>
    </recommendedName>
</protein>
<evidence type="ECO:0000256" key="4">
    <source>
        <dbReference type="PROSITE-ProRule" id="PRU00473"/>
    </source>
</evidence>
<keyword evidence="9" id="KW-1185">Reference proteome</keyword>
<dbReference type="Pfam" id="PF00691">
    <property type="entry name" value="OmpA"/>
    <property type="match status" value="1"/>
</dbReference>
<dbReference type="AlphaFoldDB" id="A0A2P6M7F8"/>
<dbReference type="RefSeq" id="WP_106990900.1">
    <property type="nucleotide sequence ID" value="NZ_JAVEVW010000075.1"/>
</dbReference>
<dbReference type="CDD" id="cd07185">
    <property type="entry name" value="OmpA_C-like"/>
    <property type="match status" value="1"/>
</dbReference>
<dbReference type="InterPro" id="IPR050330">
    <property type="entry name" value="Bact_OuterMem_StrucFunc"/>
</dbReference>
<dbReference type="PRINTS" id="PR01021">
    <property type="entry name" value="OMPADOMAIN"/>
</dbReference>
<evidence type="ECO:0000313" key="8">
    <source>
        <dbReference type="EMBL" id="PRH81934.1"/>
    </source>
</evidence>
<dbReference type="InterPro" id="IPR006664">
    <property type="entry name" value="OMP_bac"/>
</dbReference>
<keyword evidence="2 4" id="KW-0472">Membrane</keyword>
<name>A0A2P6M7F8_9GAMM</name>
<keyword evidence="3" id="KW-0998">Cell outer membrane</keyword>
<evidence type="ECO:0000256" key="3">
    <source>
        <dbReference type="ARBA" id="ARBA00023237"/>
    </source>
</evidence>
<evidence type="ECO:0000256" key="2">
    <source>
        <dbReference type="ARBA" id="ARBA00023136"/>
    </source>
</evidence>
<comment type="caution">
    <text evidence="8">The sequence shown here is derived from an EMBL/GenBank/DDBJ whole genome shotgun (WGS) entry which is preliminary data.</text>
</comment>
<evidence type="ECO:0000313" key="9">
    <source>
        <dbReference type="Proteomes" id="UP000241736"/>
    </source>
</evidence>
<dbReference type="InterPro" id="IPR006665">
    <property type="entry name" value="OmpA-like"/>
</dbReference>
<dbReference type="PANTHER" id="PTHR30329:SF21">
    <property type="entry name" value="LIPOPROTEIN YIAD-RELATED"/>
    <property type="match status" value="1"/>
</dbReference>
<dbReference type="InterPro" id="IPR006690">
    <property type="entry name" value="OMPA-like_CS"/>
</dbReference>
<dbReference type="SUPFAM" id="SSF103088">
    <property type="entry name" value="OmpA-like"/>
    <property type="match status" value="1"/>
</dbReference>
<dbReference type="GO" id="GO:0009279">
    <property type="term" value="C:cell outer membrane"/>
    <property type="evidence" value="ECO:0007669"/>
    <property type="project" value="UniProtKB-SubCell"/>
</dbReference>
<evidence type="ECO:0000256" key="5">
    <source>
        <dbReference type="SAM" id="MobiDB-lite"/>
    </source>
</evidence>
<reference evidence="8 9" key="1">
    <citation type="submission" date="2018-03" db="EMBL/GenBank/DDBJ databases">
        <title>Arenimonas caeni sp. nov., isolated from activated sludge.</title>
        <authorList>
            <person name="Liu H."/>
        </authorList>
    </citation>
    <scope>NUCLEOTIDE SEQUENCE [LARGE SCALE GENOMIC DNA]</scope>
    <source>
        <strain evidence="9">z29</strain>
    </source>
</reference>
<dbReference type="PROSITE" id="PS01068">
    <property type="entry name" value="OMPA_1"/>
    <property type="match status" value="1"/>
</dbReference>
<evidence type="ECO:0000259" key="7">
    <source>
        <dbReference type="PROSITE" id="PS51123"/>
    </source>
</evidence>
<feature type="region of interest" description="Disordered" evidence="5">
    <location>
        <begin position="342"/>
        <end position="364"/>
    </location>
</feature>
<dbReference type="Gene3D" id="3.30.1330.60">
    <property type="entry name" value="OmpA-like domain"/>
    <property type="match status" value="1"/>
</dbReference>
<dbReference type="PANTHER" id="PTHR30329">
    <property type="entry name" value="STATOR ELEMENT OF FLAGELLAR MOTOR COMPLEX"/>
    <property type="match status" value="1"/>
</dbReference>
<dbReference type="InterPro" id="IPR036737">
    <property type="entry name" value="OmpA-like_sf"/>
</dbReference>
<gene>
    <name evidence="8" type="ORF">C6N40_10100</name>
</gene>
<feature type="domain" description="OmpA-like" evidence="7">
    <location>
        <begin position="257"/>
        <end position="372"/>
    </location>
</feature>
<accession>A0A2P6M7F8</accession>
<dbReference type="OrthoDB" id="9792021at2"/>
<feature type="chain" id="PRO_5015152975" description="OmpA-like domain-containing protein" evidence="6">
    <location>
        <begin position="23"/>
        <end position="372"/>
    </location>
</feature>
<dbReference type="EMBL" id="PVLF01000015">
    <property type="protein sequence ID" value="PRH81934.1"/>
    <property type="molecule type" value="Genomic_DNA"/>
</dbReference>
<feature type="signal peptide" evidence="6">
    <location>
        <begin position="1"/>
        <end position="22"/>
    </location>
</feature>